<comment type="caution">
    <text evidence="7">The sequence shown here is derived from an EMBL/GenBank/DDBJ whole genome shotgun (WGS) entry which is preliminary data.</text>
</comment>
<dbReference type="InterPro" id="IPR009057">
    <property type="entry name" value="Homeodomain-like_sf"/>
</dbReference>
<protein>
    <submittedName>
        <fullName evidence="7">TetR family transcriptional regulator</fullName>
    </submittedName>
</protein>
<dbReference type="PANTHER" id="PTHR30055:SF243">
    <property type="entry name" value="HTH-TYPE TRANSCRIPTIONAL REGULATOR RV1816"/>
    <property type="match status" value="1"/>
</dbReference>
<dbReference type="Pfam" id="PF00440">
    <property type="entry name" value="TetR_N"/>
    <property type="match status" value="1"/>
</dbReference>
<dbReference type="GO" id="GO:0000976">
    <property type="term" value="F:transcription cis-regulatory region binding"/>
    <property type="evidence" value="ECO:0007669"/>
    <property type="project" value="TreeGrafter"/>
</dbReference>
<dbReference type="SUPFAM" id="SSF46689">
    <property type="entry name" value="Homeodomain-like"/>
    <property type="match status" value="1"/>
</dbReference>
<evidence type="ECO:0000256" key="5">
    <source>
        <dbReference type="SAM" id="MobiDB-lite"/>
    </source>
</evidence>
<gene>
    <name evidence="7" type="ORF">CLV30_12145</name>
</gene>
<dbReference type="InterPro" id="IPR036271">
    <property type="entry name" value="Tet_transcr_reg_TetR-rel_C_sf"/>
</dbReference>
<sequence>MADEPIDATVADDRPAEQPAMSRRERARAATVDEIKNTALQLMREQGTTDFRFSDIARHMGMTAPALYRYFADRDELLTQLIVDAFADLGAAVAEERDRLPKDDPGGRFFAVAQAYRRWALGESQRFALILGMPVPGYAAPDEGSVTEAARGAMIELKSLFFDAIELGVLREPRFRDAPDPVCRFTAGRDDPMQPDDAPALSAETFQAMLHCWTALHGFTSLEAYGHLDWLPADAREGIFETNMRVVADAAGLPPPANAANSA</sequence>
<reference evidence="7 8" key="1">
    <citation type="submission" date="2018-03" db="EMBL/GenBank/DDBJ databases">
        <title>Genomic Encyclopedia of Archaeal and Bacterial Type Strains, Phase II (KMG-II): from individual species to whole genera.</title>
        <authorList>
            <person name="Goeker M."/>
        </authorList>
    </citation>
    <scope>NUCLEOTIDE SEQUENCE [LARGE SCALE GENOMIC DNA]</scope>
    <source>
        <strain evidence="7 8">DSM 45211</strain>
    </source>
</reference>
<dbReference type="Gene3D" id="1.10.357.10">
    <property type="entry name" value="Tetracycline Repressor, domain 2"/>
    <property type="match status" value="1"/>
</dbReference>
<dbReference type="SUPFAM" id="SSF48498">
    <property type="entry name" value="Tetracyclin repressor-like, C-terminal domain"/>
    <property type="match status" value="1"/>
</dbReference>
<evidence type="ECO:0000313" key="7">
    <source>
        <dbReference type="EMBL" id="PSK97888.1"/>
    </source>
</evidence>
<evidence type="ECO:0000256" key="4">
    <source>
        <dbReference type="PROSITE-ProRule" id="PRU00335"/>
    </source>
</evidence>
<dbReference type="InterPro" id="IPR025996">
    <property type="entry name" value="MT1864/Rv1816-like_C"/>
</dbReference>
<accession>A0A2P8DL14</accession>
<evidence type="ECO:0000259" key="6">
    <source>
        <dbReference type="PROSITE" id="PS50977"/>
    </source>
</evidence>
<evidence type="ECO:0000256" key="1">
    <source>
        <dbReference type="ARBA" id="ARBA00023015"/>
    </source>
</evidence>
<evidence type="ECO:0000313" key="8">
    <source>
        <dbReference type="Proteomes" id="UP000243528"/>
    </source>
</evidence>
<evidence type="ECO:0000256" key="3">
    <source>
        <dbReference type="ARBA" id="ARBA00023163"/>
    </source>
</evidence>
<keyword evidence="8" id="KW-1185">Reference proteome</keyword>
<feature type="domain" description="HTH tetR-type" evidence="6">
    <location>
        <begin position="29"/>
        <end position="89"/>
    </location>
</feature>
<dbReference type="Proteomes" id="UP000243528">
    <property type="component" value="Unassembled WGS sequence"/>
</dbReference>
<evidence type="ECO:0000256" key="2">
    <source>
        <dbReference type="ARBA" id="ARBA00023125"/>
    </source>
</evidence>
<dbReference type="PRINTS" id="PR00455">
    <property type="entry name" value="HTHTETR"/>
</dbReference>
<dbReference type="OrthoDB" id="3210322at2"/>
<proteinExistence type="predicted"/>
<keyword evidence="2 4" id="KW-0238">DNA-binding</keyword>
<dbReference type="PANTHER" id="PTHR30055">
    <property type="entry name" value="HTH-TYPE TRANSCRIPTIONAL REGULATOR RUTR"/>
    <property type="match status" value="1"/>
</dbReference>
<dbReference type="EMBL" id="PYGE01000021">
    <property type="protein sequence ID" value="PSK97888.1"/>
    <property type="molecule type" value="Genomic_DNA"/>
</dbReference>
<dbReference type="GO" id="GO:0003700">
    <property type="term" value="F:DNA-binding transcription factor activity"/>
    <property type="evidence" value="ECO:0007669"/>
    <property type="project" value="TreeGrafter"/>
</dbReference>
<feature type="region of interest" description="Disordered" evidence="5">
    <location>
        <begin position="1"/>
        <end position="25"/>
    </location>
</feature>
<dbReference type="RefSeq" id="WP_106539309.1">
    <property type="nucleotide sequence ID" value="NZ_PYGE01000021.1"/>
</dbReference>
<dbReference type="InterPro" id="IPR001647">
    <property type="entry name" value="HTH_TetR"/>
</dbReference>
<keyword evidence="1" id="KW-0805">Transcription regulation</keyword>
<name>A0A2P8DL14_9ACTN</name>
<organism evidence="7 8">
    <name type="scientific">Haloactinopolyspora alba</name>
    <dbReference type="NCBI Taxonomy" id="648780"/>
    <lineage>
        <taxon>Bacteria</taxon>
        <taxon>Bacillati</taxon>
        <taxon>Actinomycetota</taxon>
        <taxon>Actinomycetes</taxon>
        <taxon>Jiangellales</taxon>
        <taxon>Jiangellaceae</taxon>
        <taxon>Haloactinopolyspora</taxon>
    </lineage>
</organism>
<feature type="compositionally biased region" description="Basic and acidic residues" evidence="5">
    <location>
        <begin position="11"/>
        <end position="25"/>
    </location>
</feature>
<feature type="DNA-binding region" description="H-T-H motif" evidence="4">
    <location>
        <begin position="52"/>
        <end position="71"/>
    </location>
</feature>
<dbReference type="Pfam" id="PF13305">
    <property type="entry name" value="TetR_C_33"/>
    <property type="match status" value="1"/>
</dbReference>
<dbReference type="PROSITE" id="PS50977">
    <property type="entry name" value="HTH_TETR_2"/>
    <property type="match status" value="1"/>
</dbReference>
<dbReference type="AlphaFoldDB" id="A0A2P8DL14"/>
<keyword evidence="3" id="KW-0804">Transcription</keyword>
<dbReference type="InterPro" id="IPR050109">
    <property type="entry name" value="HTH-type_TetR-like_transc_reg"/>
</dbReference>